<name>A0AAD9QVF3_ACRCE</name>
<dbReference type="EMBL" id="JARQWQ010000013">
    <property type="protein sequence ID" value="KAK2568125.1"/>
    <property type="molecule type" value="Genomic_DNA"/>
</dbReference>
<protein>
    <submittedName>
        <fullName evidence="1">Uncharacterized protein</fullName>
    </submittedName>
</protein>
<dbReference type="PANTHER" id="PTHR33198">
    <property type="entry name" value="ANK_REP_REGION DOMAIN-CONTAINING PROTEIN-RELATED"/>
    <property type="match status" value="1"/>
</dbReference>
<gene>
    <name evidence="1" type="ORF">P5673_008069</name>
</gene>
<organism evidence="1 2">
    <name type="scientific">Acropora cervicornis</name>
    <name type="common">Staghorn coral</name>
    <dbReference type="NCBI Taxonomy" id="6130"/>
    <lineage>
        <taxon>Eukaryota</taxon>
        <taxon>Metazoa</taxon>
        <taxon>Cnidaria</taxon>
        <taxon>Anthozoa</taxon>
        <taxon>Hexacorallia</taxon>
        <taxon>Scleractinia</taxon>
        <taxon>Astrocoeniina</taxon>
        <taxon>Acroporidae</taxon>
        <taxon>Acropora</taxon>
    </lineage>
</organism>
<keyword evidence="2" id="KW-1185">Reference proteome</keyword>
<evidence type="ECO:0000313" key="1">
    <source>
        <dbReference type="EMBL" id="KAK2568125.1"/>
    </source>
</evidence>
<dbReference type="Proteomes" id="UP001249851">
    <property type="component" value="Unassembled WGS sequence"/>
</dbReference>
<proteinExistence type="predicted"/>
<evidence type="ECO:0000313" key="2">
    <source>
        <dbReference type="Proteomes" id="UP001249851"/>
    </source>
</evidence>
<dbReference type="AlphaFoldDB" id="A0AAD9QVF3"/>
<reference evidence="1" key="1">
    <citation type="journal article" date="2023" name="G3 (Bethesda)">
        <title>Whole genome assembly and annotation of the endangered Caribbean coral Acropora cervicornis.</title>
        <authorList>
            <person name="Selwyn J.D."/>
            <person name="Vollmer S.V."/>
        </authorList>
    </citation>
    <scope>NUCLEOTIDE SEQUENCE</scope>
    <source>
        <strain evidence="1">K2</strain>
    </source>
</reference>
<sequence>MAMGCVKLMNSLTALTEPYKKDPEKILSALSDHFMPQKHLLFERVKFGFANDAENESTDQYIVRLHQLAESSEFENLCESLLRDRLVIGTRDTYTRDRLLRAERHVPSHLGAGQIKEKVQTCEAVCNDFLTRQEKEPLMSQARFQIPHGQRLARISSTMEMRLQTVTVIILNQICDKMQPRSL</sequence>
<comment type="caution">
    <text evidence="1">The sequence shown here is derived from an EMBL/GenBank/DDBJ whole genome shotgun (WGS) entry which is preliminary data.</text>
</comment>
<dbReference type="PANTHER" id="PTHR33198:SF19">
    <property type="entry name" value="CCHC-TYPE DOMAIN-CONTAINING PROTEIN"/>
    <property type="match status" value="1"/>
</dbReference>
<reference evidence="1" key="2">
    <citation type="journal article" date="2023" name="Science">
        <title>Genomic signatures of disease resistance in endangered staghorn corals.</title>
        <authorList>
            <person name="Vollmer S.V."/>
            <person name="Selwyn J.D."/>
            <person name="Despard B.A."/>
            <person name="Roesel C.L."/>
        </authorList>
    </citation>
    <scope>NUCLEOTIDE SEQUENCE</scope>
    <source>
        <strain evidence="1">K2</strain>
    </source>
</reference>
<accession>A0AAD9QVF3</accession>